<dbReference type="InterPro" id="IPR010137">
    <property type="entry name" value="Lipid_A_LpxA"/>
</dbReference>
<keyword evidence="10" id="KW-1185">Reference proteome</keyword>
<evidence type="ECO:0000256" key="4">
    <source>
        <dbReference type="ARBA" id="ARBA00022737"/>
    </source>
</evidence>
<dbReference type="PIRSF" id="PIRSF000456">
    <property type="entry name" value="UDP-GlcNAc_acltr"/>
    <property type="match status" value="1"/>
</dbReference>
<dbReference type="PANTHER" id="PTHR43480:SF1">
    <property type="entry name" value="ACYL-[ACYL-CARRIER-PROTEIN]--UDP-N-ACETYLGLUCOSAMINE O-ACYLTRANSFERASE, MITOCHONDRIAL-RELATED"/>
    <property type="match status" value="1"/>
</dbReference>
<comment type="catalytic activity">
    <reaction evidence="7">
        <text>a (3R)-hydroxyacyl-[ACP] + UDP-N-acetyl-alpha-D-glucosamine = a UDP-3-O-[(3R)-3-hydroxyacyl]-N-acetyl-alpha-D-glucosamine + holo-[ACP]</text>
        <dbReference type="Rhea" id="RHEA:67812"/>
        <dbReference type="Rhea" id="RHEA-COMP:9685"/>
        <dbReference type="Rhea" id="RHEA-COMP:9945"/>
        <dbReference type="ChEBI" id="CHEBI:57705"/>
        <dbReference type="ChEBI" id="CHEBI:64479"/>
        <dbReference type="ChEBI" id="CHEBI:78827"/>
        <dbReference type="ChEBI" id="CHEBI:173225"/>
        <dbReference type="EC" id="2.3.1.129"/>
    </reaction>
</comment>
<keyword evidence="2 7" id="KW-0441">Lipid A biosynthesis</keyword>
<dbReference type="Pfam" id="PF13720">
    <property type="entry name" value="Acetyltransf_11"/>
    <property type="match status" value="1"/>
</dbReference>
<dbReference type="InterPro" id="IPR001451">
    <property type="entry name" value="Hexapep"/>
</dbReference>
<dbReference type="HAMAP" id="MF_00387">
    <property type="entry name" value="LpxA"/>
    <property type="match status" value="1"/>
</dbReference>
<dbReference type="EC" id="2.3.1.129" evidence="7"/>
<keyword evidence="1 7" id="KW-0444">Lipid biosynthesis</keyword>
<keyword evidence="6 7" id="KW-0012">Acyltransferase</keyword>
<comment type="function">
    <text evidence="7">Involved in the biosynthesis of lipid A, a phosphorylated glycolipid that anchors the lipopolysaccharide to the outer membrane of the cell.</text>
</comment>
<dbReference type="InterPro" id="IPR011004">
    <property type="entry name" value="Trimer_LpxA-like_sf"/>
</dbReference>
<evidence type="ECO:0000256" key="7">
    <source>
        <dbReference type="HAMAP-Rule" id="MF_00387"/>
    </source>
</evidence>
<keyword evidence="7" id="KW-0963">Cytoplasm</keyword>
<dbReference type="SUPFAM" id="SSF51161">
    <property type="entry name" value="Trimeric LpxA-like enzymes"/>
    <property type="match status" value="1"/>
</dbReference>
<dbReference type="InterPro" id="IPR037157">
    <property type="entry name" value="Acetyltransf_C_sf"/>
</dbReference>
<reference evidence="9" key="1">
    <citation type="journal article" date="2014" name="Int. J. Syst. Evol. Microbiol.">
        <title>Complete genome sequence of Corynebacterium casei LMG S-19264T (=DSM 44701T), isolated from a smear-ripened cheese.</title>
        <authorList>
            <consortium name="US DOE Joint Genome Institute (JGI-PGF)"/>
            <person name="Walter F."/>
            <person name="Albersmeier A."/>
            <person name="Kalinowski J."/>
            <person name="Ruckert C."/>
        </authorList>
    </citation>
    <scope>NUCLEOTIDE SEQUENCE</scope>
    <source>
        <strain evidence="9">KCTC 32501</strain>
    </source>
</reference>
<dbReference type="Gene3D" id="1.20.1180.10">
    <property type="entry name" value="Udp N-acetylglucosamine O-acyltransferase, C-terminal domain"/>
    <property type="match status" value="1"/>
</dbReference>
<protein>
    <recommendedName>
        <fullName evidence="7">Acyl-[acyl-carrier-protein]--UDP-N-acetylglucosamine O-acyltransferase</fullName>
        <shortName evidence="7">UDP-N-acetylglucosamine acyltransferase</shortName>
        <ecNumber evidence="7">2.3.1.129</ecNumber>
    </recommendedName>
</protein>
<dbReference type="InterPro" id="IPR029098">
    <property type="entry name" value="Acetyltransf_C"/>
</dbReference>
<gene>
    <name evidence="7 9" type="primary">lpxA</name>
    <name evidence="9" type="ORF">GCM10009007_00690</name>
</gene>
<evidence type="ECO:0000256" key="6">
    <source>
        <dbReference type="ARBA" id="ARBA00023315"/>
    </source>
</evidence>
<keyword evidence="4 7" id="KW-0677">Repeat</keyword>
<comment type="similarity">
    <text evidence="7">Belongs to the transferase hexapeptide repeat family. LpxA subfamily.</text>
</comment>
<dbReference type="Proteomes" id="UP000614287">
    <property type="component" value="Unassembled WGS sequence"/>
</dbReference>
<evidence type="ECO:0000256" key="5">
    <source>
        <dbReference type="ARBA" id="ARBA00023098"/>
    </source>
</evidence>
<dbReference type="CDD" id="cd03351">
    <property type="entry name" value="LbH_UDP-GlcNAc_AT"/>
    <property type="match status" value="1"/>
</dbReference>
<evidence type="ECO:0000256" key="3">
    <source>
        <dbReference type="ARBA" id="ARBA00022679"/>
    </source>
</evidence>
<keyword evidence="3 7" id="KW-0808">Transferase</keyword>
<accession>A0A8J3CF43</accession>
<feature type="domain" description="UDP N-acetylglucosamine O-acyltransferase C-terminal" evidence="8">
    <location>
        <begin position="177"/>
        <end position="262"/>
    </location>
</feature>
<keyword evidence="5 7" id="KW-0443">Lipid metabolism</keyword>
<evidence type="ECO:0000313" key="10">
    <source>
        <dbReference type="Proteomes" id="UP000614287"/>
    </source>
</evidence>
<dbReference type="GO" id="GO:0008780">
    <property type="term" value="F:acyl-[acyl-carrier-protein]-UDP-N-acetylglucosamine O-acyltransferase activity"/>
    <property type="evidence" value="ECO:0007669"/>
    <property type="project" value="UniProtKB-UniRule"/>
</dbReference>
<dbReference type="PANTHER" id="PTHR43480">
    <property type="entry name" value="ACYL-[ACYL-CARRIER-PROTEIN]--UDP-N-ACETYLGLUCOSAMINE O-ACYLTRANSFERASE"/>
    <property type="match status" value="1"/>
</dbReference>
<dbReference type="NCBIfam" id="NF003657">
    <property type="entry name" value="PRK05289.1"/>
    <property type="match status" value="1"/>
</dbReference>
<sequence length="263" mass="28138">MAVQIHPTALIEAGAQIGTDVTIGPFTIVGANVVIGDRTHIGAHNVIEGHTTIGADNQIGHHITLGGAPQDKKYAGEPTLLEIGERNVIREFCSFHLGTAQDEGITRVGDDNWIMGYVHLAHDCRIANHTILASNVQLAGHVEVHDYAILGGMAGAHQYVKIGAHAMIGGGSVLVKDVPPFVMARGNFAVPFGINSEGLKRRGYSPSHIMAIKRAYKAIYRQDLTVEQAIDNITNAAQADIESAVSLQLMSEFLTKATRGIVR</sequence>
<dbReference type="GO" id="GO:0009245">
    <property type="term" value="P:lipid A biosynthetic process"/>
    <property type="evidence" value="ECO:0007669"/>
    <property type="project" value="UniProtKB-UniRule"/>
</dbReference>
<comment type="pathway">
    <text evidence="7">Glycolipid biosynthesis; lipid IV(A) biosynthesis; lipid IV(A) from (3R)-3-hydroxytetradecanoyl-[acyl-carrier-protein] and UDP-N-acetyl-alpha-D-glucosamine: step 1/6.</text>
</comment>
<evidence type="ECO:0000256" key="2">
    <source>
        <dbReference type="ARBA" id="ARBA00022556"/>
    </source>
</evidence>
<dbReference type="UniPathway" id="UPA00359">
    <property type="reaction ID" value="UER00477"/>
</dbReference>
<comment type="subunit">
    <text evidence="7">Homotrimer.</text>
</comment>
<dbReference type="GO" id="GO:0016020">
    <property type="term" value="C:membrane"/>
    <property type="evidence" value="ECO:0007669"/>
    <property type="project" value="GOC"/>
</dbReference>
<comment type="subcellular location">
    <subcellularLocation>
        <location evidence="7">Cytoplasm</location>
    </subcellularLocation>
</comment>
<evidence type="ECO:0000313" key="9">
    <source>
        <dbReference type="EMBL" id="GHA64223.1"/>
    </source>
</evidence>
<evidence type="ECO:0000256" key="1">
    <source>
        <dbReference type="ARBA" id="ARBA00022516"/>
    </source>
</evidence>
<dbReference type="Gene3D" id="2.160.10.10">
    <property type="entry name" value="Hexapeptide repeat proteins"/>
    <property type="match status" value="1"/>
</dbReference>
<dbReference type="RefSeq" id="WP_189490192.1">
    <property type="nucleotide sequence ID" value="NZ_BMZG01000001.1"/>
</dbReference>
<dbReference type="NCBIfam" id="TIGR01852">
    <property type="entry name" value="lipid_A_lpxA"/>
    <property type="match status" value="1"/>
</dbReference>
<name>A0A8J3CF43_9BURK</name>
<dbReference type="GO" id="GO:0005737">
    <property type="term" value="C:cytoplasm"/>
    <property type="evidence" value="ECO:0007669"/>
    <property type="project" value="UniProtKB-SubCell"/>
</dbReference>
<evidence type="ECO:0000259" key="8">
    <source>
        <dbReference type="Pfam" id="PF13720"/>
    </source>
</evidence>
<reference evidence="9" key="2">
    <citation type="submission" date="2020-09" db="EMBL/GenBank/DDBJ databases">
        <authorList>
            <person name="Sun Q."/>
            <person name="Kim S."/>
        </authorList>
    </citation>
    <scope>NUCLEOTIDE SEQUENCE</scope>
    <source>
        <strain evidence="9">KCTC 32501</strain>
    </source>
</reference>
<comment type="caution">
    <text evidence="9">The sequence shown here is derived from an EMBL/GenBank/DDBJ whole genome shotgun (WGS) entry which is preliminary data.</text>
</comment>
<proteinExistence type="inferred from homology"/>
<dbReference type="AlphaFoldDB" id="A0A8J3CF43"/>
<dbReference type="EMBL" id="BMZG01000001">
    <property type="protein sequence ID" value="GHA64223.1"/>
    <property type="molecule type" value="Genomic_DNA"/>
</dbReference>
<dbReference type="Pfam" id="PF00132">
    <property type="entry name" value="Hexapep"/>
    <property type="match status" value="2"/>
</dbReference>
<organism evidence="9 10">
    <name type="scientific">Formosimonas limnophila</name>
    <dbReference type="NCBI Taxonomy" id="1384487"/>
    <lineage>
        <taxon>Bacteria</taxon>
        <taxon>Pseudomonadati</taxon>
        <taxon>Pseudomonadota</taxon>
        <taxon>Betaproteobacteria</taxon>
        <taxon>Burkholderiales</taxon>
        <taxon>Burkholderiaceae</taxon>
        <taxon>Formosimonas</taxon>
    </lineage>
</organism>